<dbReference type="AlphaFoldDB" id="A0A1H8N7J5"/>
<proteinExistence type="predicted"/>
<reference evidence="2" key="1">
    <citation type="submission" date="2016-10" db="EMBL/GenBank/DDBJ databases">
        <authorList>
            <person name="Varghese N."/>
            <person name="Submissions S."/>
        </authorList>
    </citation>
    <scope>NUCLEOTIDE SEQUENCE [LARGE SCALE GENOMIC DNA]</scope>
    <source>
        <strain evidence="2">Nm76</strain>
    </source>
</reference>
<evidence type="ECO:0000313" key="1">
    <source>
        <dbReference type="EMBL" id="SEO25449.1"/>
    </source>
</evidence>
<evidence type="ECO:0000313" key="2">
    <source>
        <dbReference type="Proteomes" id="UP000198814"/>
    </source>
</evidence>
<gene>
    <name evidence="1" type="ORF">SAMN05216333_1074</name>
</gene>
<sequence length="320" mass="37132">MHLSFNPNLESHQRAPNTYMQSRVEKSIARLLVVKFAPECGEVLSLYRAKRDGWIKMPEEIEQIRKHSGLGDAYVLAYEAEPRILSCLMKFLCPEDTVKKLKEFDDALIATAEKDKLELVERLLDELENDNLSESSLETEGESIKACETAQKEWESISEDEKAKILSQIQLFFAFFYAYFYNHIALMVHGQKLTTLVPLALQGNQKAFCKAVQIDRNLLTGHPYFRDTYARLLTGEDPKFLKAIASHLNRPPIQGKIRFPALYMLFAVLDGFKWLDDFTATEILDVCDDARLDRYQNRIEDESYLIKRRLEYRKKQKIGF</sequence>
<keyword evidence="2" id="KW-1185">Reference proteome</keyword>
<organism evidence="1 2">
    <name type="scientific">Nitrosomonas oligotropha</name>
    <dbReference type="NCBI Taxonomy" id="42354"/>
    <lineage>
        <taxon>Bacteria</taxon>
        <taxon>Pseudomonadati</taxon>
        <taxon>Pseudomonadota</taxon>
        <taxon>Betaproteobacteria</taxon>
        <taxon>Nitrosomonadales</taxon>
        <taxon>Nitrosomonadaceae</taxon>
        <taxon>Nitrosomonas</taxon>
    </lineage>
</organism>
<name>A0A1H8N7J5_9PROT</name>
<dbReference type="Proteomes" id="UP000198814">
    <property type="component" value="Unassembled WGS sequence"/>
</dbReference>
<dbReference type="EMBL" id="FODO01000007">
    <property type="protein sequence ID" value="SEO25449.1"/>
    <property type="molecule type" value="Genomic_DNA"/>
</dbReference>
<accession>A0A1H8N7J5</accession>
<protein>
    <submittedName>
        <fullName evidence="1">Uncharacterized protein</fullName>
    </submittedName>
</protein>